<evidence type="ECO:0000313" key="2">
    <source>
        <dbReference type="EMBL" id="MBA2226196.1"/>
    </source>
</evidence>
<gene>
    <name evidence="2" type="ORF">H0921_08480</name>
</gene>
<sequence>MRGVVGVWAGALLVGVGTWGGQAQELSGTEGLRLLQQEALPRWREYEQQADRWVGTAIYQDEVKRANGKQSRRRSRYVVRQSAVGGVFEHYLEDYEPWDEAGRGDFAYGVNSRYAFWLEKSLSGSKGGGGWQLRMIDEGGEGRSFRGSESDFSVWKTIRWMKYRGIDVLGKTLPELLEYQPFRVVGMRRVSREGRELWVVDFECPHAVDKPPPYFVQGGTMMLDPAGYWTLVEGRFRIQDIIATGIMEIHIEYRVDNGVPIPVRYYQTGSRSNGTNFREEFMYDWSVPARPLPESEFTLSHYGLPEPVGVVWERRTPVYVWLLVAAGVLLTLAVFFRWLARRLRRGLSEG</sequence>
<name>A0A7V8VDZ3_9BACT</name>
<comment type="caution">
    <text evidence="2">The sequence shown here is derived from an EMBL/GenBank/DDBJ whole genome shotgun (WGS) entry which is preliminary data.</text>
</comment>
<keyword evidence="1" id="KW-1133">Transmembrane helix</keyword>
<accession>A0A7V8VDZ3</accession>
<keyword evidence="1" id="KW-0812">Transmembrane</keyword>
<evidence type="ECO:0000256" key="1">
    <source>
        <dbReference type="SAM" id="Phobius"/>
    </source>
</evidence>
<keyword evidence="1" id="KW-0472">Membrane</keyword>
<proteinExistence type="predicted"/>
<organism evidence="2 3">
    <name type="scientific">Thermogemmata fonticola</name>
    <dbReference type="NCBI Taxonomy" id="2755323"/>
    <lineage>
        <taxon>Bacteria</taxon>
        <taxon>Pseudomonadati</taxon>
        <taxon>Planctomycetota</taxon>
        <taxon>Planctomycetia</taxon>
        <taxon>Gemmatales</taxon>
        <taxon>Gemmataceae</taxon>
        <taxon>Thermogemmata</taxon>
    </lineage>
</organism>
<evidence type="ECO:0000313" key="3">
    <source>
        <dbReference type="Proteomes" id="UP000542342"/>
    </source>
</evidence>
<dbReference type="RefSeq" id="WP_194537615.1">
    <property type="nucleotide sequence ID" value="NZ_JACEFB010000004.1"/>
</dbReference>
<dbReference type="AlphaFoldDB" id="A0A7V8VDZ3"/>
<keyword evidence="3" id="KW-1185">Reference proteome</keyword>
<protein>
    <submittedName>
        <fullName evidence="2">Uncharacterized protein</fullName>
    </submittedName>
</protein>
<feature type="transmembrane region" description="Helical" evidence="1">
    <location>
        <begin position="318"/>
        <end position="340"/>
    </location>
</feature>
<dbReference type="Proteomes" id="UP000542342">
    <property type="component" value="Unassembled WGS sequence"/>
</dbReference>
<dbReference type="EMBL" id="JACEFB010000004">
    <property type="protein sequence ID" value="MBA2226196.1"/>
    <property type="molecule type" value="Genomic_DNA"/>
</dbReference>
<reference evidence="2 3" key="1">
    <citation type="submission" date="2020-07" db="EMBL/GenBank/DDBJ databases">
        <title>Thermogemmata thermophila gen. nov., sp. nov., a novel moderate thermophilic planctomycete from a Kamchatka hot spring.</title>
        <authorList>
            <person name="Elcheninov A.G."/>
            <person name="Podosokorskaya O.A."/>
            <person name="Kovaleva O.L."/>
            <person name="Novikov A."/>
            <person name="Bonch-Osmolovskaya E.A."/>
            <person name="Toshchakov S.V."/>
            <person name="Kublanov I.V."/>
        </authorList>
    </citation>
    <scope>NUCLEOTIDE SEQUENCE [LARGE SCALE GENOMIC DNA]</scope>
    <source>
        <strain evidence="2 3">2918</strain>
    </source>
</reference>